<proteinExistence type="predicted"/>
<name>A0A0F9BY87_9ZZZZ</name>
<evidence type="ECO:0000256" key="1">
    <source>
        <dbReference type="SAM" id="MobiDB-lite"/>
    </source>
</evidence>
<protein>
    <submittedName>
        <fullName evidence="2">Uncharacterized protein</fullName>
    </submittedName>
</protein>
<evidence type="ECO:0000313" key="2">
    <source>
        <dbReference type="EMBL" id="KKL18912.1"/>
    </source>
</evidence>
<organism evidence="2">
    <name type="scientific">marine sediment metagenome</name>
    <dbReference type="NCBI Taxonomy" id="412755"/>
    <lineage>
        <taxon>unclassified sequences</taxon>
        <taxon>metagenomes</taxon>
        <taxon>ecological metagenomes</taxon>
    </lineage>
</organism>
<sequence>NYHGTNISYAGLEGLVEYVEGLLEAEFQYGYDSGWGDSSRTEGAGTGDEDSVGTMNGI</sequence>
<gene>
    <name evidence="2" type="ORF">LCGC14_2470760</name>
</gene>
<feature type="region of interest" description="Disordered" evidence="1">
    <location>
        <begin position="34"/>
        <end position="58"/>
    </location>
</feature>
<dbReference type="AlphaFoldDB" id="A0A0F9BY87"/>
<accession>A0A0F9BY87</accession>
<comment type="caution">
    <text evidence="2">The sequence shown here is derived from an EMBL/GenBank/DDBJ whole genome shotgun (WGS) entry which is preliminary data.</text>
</comment>
<dbReference type="EMBL" id="LAZR01038682">
    <property type="protein sequence ID" value="KKL18912.1"/>
    <property type="molecule type" value="Genomic_DNA"/>
</dbReference>
<reference evidence="2" key="1">
    <citation type="journal article" date="2015" name="Nature">
        <title>Complex archaea that bridge the gap between prokaryotes and eukaryotes.</title>
        <authorList>
            <person name="Spang A."/>
            <person name="Saw J.H."/>
            <person name="Jorgensen S.L."/>
            <person name="Zaremba-Niedzwiedzka K."/>
            <person name="Martijn J."/>
            <person name="Lind A.E."/>
            <person name="van Eijk R."/>
            <person name="Schleper C."/>
            <person name="Guy L."/>
            <person name="Ettema T.J."/>
        </authorList>
    </citation>
    <scope>NUCLEOTIDE SEQUENCE</scope>
</reference>
<feature type="non-terminal residue" evidence="2">
    <location>
        <position position="1"/>
    </location>
</feature>